<keyword evidence="4" id="KW-1185">Reference proteome</keyword>
<gene>
    <name evidence="3" type="ORF">FSP39_001162</name>
</gene>
<dbReference type="PANTHER" id="PTHR12461">
    <property type="entry name" value="HYPOXIA-INDUCIBLE FACTOR 1 ALPHA INHIBITOR-RELATED"/>
    <property type="match status" value="1"/>
</dbReference>
<evidence type="ECO:0000313" key="4">
    <source>
        <dbReference type="Proteomes" id="UP001186944"/>
    </source>
</evidence>
<proteinExistence type="predicted"/>
<evidence type="ECO:0000259" key="2">
    <source>
        <dbReference type="PROSITE" id="PS51184"/>
    </source>
</evidence>
<dbReference type="Proteomes" id="UP001186944">
    <property type="component" value="Unassembled WGS sequence"/>
</dbReference>
<feature type="signal peptide" evidence="1">
    <location>
        <begin position="1"/>
        <end position="24"/>
    </location>
</feature>
<dbReference type="PANTHER" id="PTHR12461:SF53">
    <property type="entry name" value="JMJC DOMAIN-CONTAINING PROTEIN"/>
    <property type="match status" value="1"/>
</dbReference>
<dbReference type="Pfam" id="PF13621">
    <property type="entry name" value="Cupin_8"/>
    <property type="match status" value="1"/>
</dbReference>
<protein>
    <recommendedName>
        <fullName evidence="2">JmjC domain-containing protein</fullName>
    </recommendedName>
</protein>
<evidence type="ECO:0000313" key="3">
    <source>
        <dbReference type="EMBL" id="KAK3087063.1"/>
    </source>
</evidence>
<dbReference type="AlphaFoldDB" id="A0AA88Y0W4"/>
<dbReference type="SMART" id="SM00558">
    <property type="entry name" value="JmjC"/>
    <property type="match status" value="1"/>
</dbReference>
<sequence>MFPMMDHTSHLVLIFLTIFTSTLAKVGFPKDQNMDAHTFPPFIERASSGIPDGHLRPLGFQKRSSGKISETLEMPSPHMFYIKYIKANIPVLIHEAYRDLPLYKKWEDDSYLKEKFGSLNVSVTVKRQMVKHTSHTMTLKKFLLDYVHEEWYLASAVPMEMMAELPFPSSLRCGTFSKRLQEAELWMSSGGTSSLLHSHEDHNLHCVLFGRKDFIIIDEKYKNNFDFKEKYFHAGAGHSPLNMDMVNMFKYSNIKHTPWNHATLRQGDCLFLPAGYLHQVRSYGRGISFTVLFSPSNEFDSSDCSRKDKDVKKADSSLADAEFVWAYRNGSHELYHDKMEPNILQNLLQLLMRSKHEIYREQFEHFFDAAVDKFPEHMEASEVFSQLTQGLGHDYLTKKDIDRLSTSRLLRICKIFNDGGKKFKKSKDEL</sequence>
<dbReference type="SUPFAM" id="SSF51197">
    <property type="entry name" value="Clavaminate synthase-like"/>
    <property type="match status" value="1"/>
</dbReference>
<dbReference type="Gene3D" id="2.60.120.650">
    <property type="entry name" value="Cupin"/>
    <property type="match status" value="1"/>
</dbReference>
<accession>A0AA88Y0W4</accession>
<keyword evidence="1" id="KW-0732">Signal</keyword>
<evidence type="ECO:0000256" key="1">
    <source>
        <dbReference type="SAM" id="SignalP"/>
    </source>
</evidence>
<reference evidence="3" key="1">
    <citation type="submission" date="2019-08" db="EMBL/GenBank/DDBJ databases">
        <title>The improved chromosome-level genome for the pearl oyster Pinctada fucata martensii using PacBio sequencing and Hi-C.</title>
        <authorList>
            <person name="Zheng Z."/>
        </authorList>
    </citation>
    <scope>NUCLEOTIDE SEQUENCE</scope>
    <source>
        <strain evidence="3">ZZ-2019</strain>
        <tissue evidence="3">Adductor muscle</tissue>
    </source>
</reference>
<organism evidence="3 4">
    <name type="scientific">Pinctada imbricata</name>
    <name type="common">Atlantic pearl-oyster</name>
    <name type="synonym">Pinctada martensii</name>
    <dbReference type="NCBI Taxonomy" id="66713"/>
    <lineage>
        <taxon>Eukaryota</taxon>
        <taxon>Metazoa</taxon>
        <taxon>Spiralia</taxon>
        <taxon>Lophotrochozoa</taxon>
        <taxon>Mollusca</taxon>
        <taxon>Bivalvia</taxon>
        <taxon>Autobranchia</taxon>
        <taxon>Pteriomorphia</taxon>
        <taxon>Pterioida</taxon>
        <taxon>Pterioidea</taxon>
        <taxon>Pteriidae</taxon>
        <taxon>Pinctada</taxon>
    </lineage>
</organism>
<dbReference type="PROSITE" id="PS51184">
    <property type="entry name" value="JMJC"/>
    <property type="match status" value="1"/>
</dbReference>
<name>A0AA88Y0W4_PINIB</name>
<dbReference type="InterPro" id="IPR041667">
    <property type="entry name" value="Cupin_8"/>
</dbReference>
<dbReference type="InterPro" id="IPR003347">
    <property type="entry name" value="JmjC_dom"/>
</dbReference>
<feature type="chain" id="PRO_5041726601" description="JmjC domain-containing protein" evidence="1">
    <location>
        <begin position="25"/>
        <end position="430"/>
    </location>
</feature>
<feature type="domain" description="JmjC" evidence="2">
    <location>
        <begin position="154"/>
        <end position="310"/>
    </location>
</feature>
<dbReference type="EMBL" id="VSWD01000011">
    <property type="protein sequence ID" value="KAK3087063.1"/>
    <property type="molecule type" value="Genomic_DNA"/>
</dbReference>
<comment type="caution">
    <text evidence="3">The sequence shown here is derived from an EMBL/GenBank/DDBJ whole genome shotgun (WGS) entry which is preliminary data.</text>
</comment>